<sequence length="71" mass="7712">SSSFLSFSVAFGVLLSISKLAKKNMDARIAEMQAEQEAAAAAREQEEALDEDGPREEEEEEYGGRTGDTLT</sequence>
<evidence type="ECO:0000256" key="1">
    <source>
        <dbReference type="SAM" id="MobiDB-lite"/>
    </source>
</evidence>
<name>A0A9D9HDT6_9BACT</name>
<reference evidence="2" key="1">
    <citation type="submission" date="2020-10" db="EMBL/GenBank/DDBJ databases">
        <authorList>
            <person name="Gilroy R."/>
        </authorList>
    </citation>
    <scope>NUCLEOTIDE SEQUENCE</scope>
    <source>
        <strain evidence="2">20514</strain>
    </source>
</reference>
<comment type="caution">
    <text evidence="2">The sequence shown here is derived from an EMBL/GenBank/DDBJ whole genome shotgun (WGS) entry which is preliminary data.</text>
</comment>
<evidence type="ECO:0000313" key="2">
    <source>
        <dbReference type="EMBL" id="MBO8447871.1"/>
    </source>
</evidence>
<feature type="non-terminal residue" evidence="2">
    <location>
        <position position="1"/>
    </location>
</feature>
<feature type="region of interest" description="Disordered" evidence="1">
    <location>
        <begin position="35"/>
        <end position="71"/>
    </location>
</feature>
<feature type="compositionally biased region" description="Acidic residues" evidence="1">
    <location>
        <begin position="47"/>
        <end position="61"/>
    </location>
</feature>
<dbReference type="EMBL" id="JADIMQ010000017">
    <property type="protein sequence ID" value="MBO8447871.1"/>
    <property type="molecule type" value="Genomic_DNA"/>
</dbReference>
<dbReference type="AlphaFoldDB" id="A0A9D9HDT6"/>
<accession>A0A9D9HDT6</accession>
<evidence type="ECO:0000313" key="3">
    <source>
        <dbReference type="Proteomes" id="UP000810252"/>
    </source>
</evidence>
<organism evidence="2 3">
    <name type="scientific">Candidatus Cryptobacteroides merdigallinarum</name>
    <dbReference type="NCBI Taxonomy" id="2840770"/>
    <lineage>
        <taxon>Bacteria</taxon>
        <taxon>Pseudomonadati</taxon>
        <taxon>Bacteroidota</taxon>
        <taxon>Bacteroidia</taxon>
        <taxon>Bacteroidales</taxon>
        <taxon>Candidatus Cryptobacteroides</taxon>
    </lineage>
</organism>
<gene>
    <name evidence="2" type="ORF">IAC29_01200</name>
</gene>
<reference evidence="2" key="2">
    <citation type="journal article" date="2021" name="PeerJ">
        <title>Extensive microbial diversity within the chicken gut microbiome revealed by metagenomics and culture.</title>
        <authorList>
            <person name="Gilroy R."/>
            <person name="Ravi A."/>
            <person name="Getino M."/>
            <person name="Pursley I."/>
            <person name="Horton D.L."/>
            <person name="Alikhan N.F."/>
            <person name="Baker D."/>
            <person name="Gharbi K."/>
            <person name="Hall N."/>
            <person name="Watson M."/>
            <person name="Adriaenssens E.M."/>
            <person name="Foster-Nyarko E."/>
            <person name="Jarju S."/>
            <person name="Secka A."/>
            <person name="Antonio M."/>
            <person name="Oren A."/>
            <person name="Chaudhuri R.R."/>
            <person name="La Ragione R."/>
            <person name="Hildebrand F."/>
            <person name="Pallen M.J."/>
        </authorList>
    </citation>
    <scope>NUCLEOTIDE SEQUENCE</scope>
    <source>
        <strain evidence="2">20514</strain>
    </source>
</reference>
<protein>
    <submittedName>
        <fullName evidence="2">Uncharacterized protein</fullName>
    </submittedName>
</protein>
<dbReference type="Proteomes" id="UP000810252">
    <property type="component" value="Unassembled WGS sequence"/>
</dbReference>
<proteinExistence type="predicted"/>